<evidence type="ECO:0000313" key="10">
    <source>
        <dbReference type="EMBL" id="CAB3972174.1"/>
    </source>
</evidence>
<feature type="transmembrane region" description="Helical" evidence="8">
    <location>
        <begin position="41"/>
        <end position="62"/>
    </location>
</feature>
<dbReference type="GO" id="GO:0005886">
    <property type="term" value="C:plasma membrane"/>
    <property type="evidence" value="ECO:0007669"/>
    <property type="project" value="UniProtKB-SubCell"/>
</dbReference>
<evidence type="ECO:0000256" key="3">
    <source>
        <dbReference type="ARBA" id="ARBA00022475"/>
    </source>
</evidence>
<organism evidence="10 11">
    <name type="scientific">Burkholderia cenocepacia</name>
    <dbReference type="NCBI Taxonomy" id="95486"/>
    <lineage>
        <taxon>Bacteria</taxon>
        <taxon>Pseudomonadati</taxon>
        <taxon>Pseudomonadota</taxon>
        <taxon>Betaproteobacteria</taxon>
        <taxon>Burkholderiales</taxon>
        <taxon>Burkholderiaceae</taxon>
        <taxon>Burkholderia</taxon>
        <taxon>Burkholderia cepacia complex</taxon>
    </lineage>
</organism>
<dbReference type="Pfam" id="PF03458">
    <property type="entry name" value="Gly_transporter"/>
    <property type="match status" value="2"/>
</dbReference>
<evidence type="ECO:0000256" key="8">
    <source>
        <dbReference type="SAM" id="Phobius"/>
    </source>
</evidence>
<evidence type="ECO:0000256" key="6">
    <source>
        <dbReference type="ARBA" id="ARBA00023136"/>
    </source>
</evidence>
<evidence type="ECO:0000256" key="4">
    <source>
        <dbReference type="ARBA" id="ARBA00022692"/>
    </source>
</evidence>
<evidence type="ECO:0000256" key="5">
    <source>
        <dbReference type="ARBA" id="ARBA00022989"/>
    </source>
</evidence>
<dbReference type="EMBL" id="CABWIK020000038">
    <property type="protein sequence ID" value="CAB3972174.1"/>
    <property type="molecule type" value="Genomic_DNA"/>
</dbReference>
<evidence type="ECO:0000256" key="7">
    <source>
        <dbReference type="SAM" id="MobiDB-lite"/>
    </source>
</evidence>
<feature type="transmembrane region" description="Helical" evidence="8">
    <location>
        <begin position="178"/>
        <end position="201"/>
    </location>
</feature>
<keyword evidence="5 8" id="KW-1133">Transmembrane helix</keyword>
<protein>
    <submittedName>
        <fullName evidence="10">Membrane protein</fullName>
    </submittedName>
</protein>
<feature type="transmembrane region" description="Helical" evidence="8">
    <location>
        <begin position="153"/>
        <end position="172"/>
    </location>
</feature>
<dbReference type="PANTHER" id="PTHR30506:SF3">
    <property type="entry name" value="UPF0126 INNER MEMBRANE PROTEIN YADS-RELATED"/>
    <property type="match status" value="1"/>
</dbReference>
<feature type="region of interest" description="Disordered" evidence="7">
    <location>
        <begin position="1"/>
        <end position="23"/>
    </location>
</feature>
<name>A0A6J5JK34_9BURK</name>
<evidence type="ECO:0000256" key="1">
    <source>
        <dbReference type="ARBA" id="ARBA00004651"/>
    </source>
</evidence>
<accession>A0A6J5JK34</accession>
<feature type="transmembrane region" description="Helical" evidence="8">
    <location>
        <begin position="124"/>
        <end position="146"/>
    </location>
</feature>
<evidence type="ECO:0000256" key="2">
    <source>
        <dbReference type="ARBA" id="ARBA00008193"/>
    </source>
</evidence>
<comment type="subcellular location">
    <subcellularLocation>
        <location evidence="1">Cell membrane</location>
        <topology evidence="1">Multi-pass membrane protein</topology>
    </subcellularLocation>
</comment>
<keyword evidence="4 8" id="KW-0812">Transmembrane</keyword>
<dbReference type="PANTHER" id="PTHR30506">
    <property type="entry name" value="INNER MEMBRANE PROTEIN"/>
    <property type="match status" value="1"/>
</dbReference>
<proteinExistence type="inferred from homology"/>
<reference evidence="10 11" key="1">
    <citation type="submission" date="2020-04" db="EMBL/GenBank/DDBJ databases">
        <authorList>
            <person name="Depoorter E."/>
        </authorList>
    </citation>
    <scope>NUCLEOTIDE SEQUENCE [LARGE SCALE GENOMIC DNA]</scope>
    <source>
        <strain evidence="10 11">BCC0132</strain>
    </source>
</reference>
<sequence>MAAGGRQAAEAERRVGLSRRRRQPDDAALRPFTHMKRIEQVVLAADLAGTAVFAVEGANAAIGAGLDLFGVMVLSLVVALGGGVIRDLLIGARPPSAVSDWRYPALAFASGLFAFVFHERVAAFSPSLLTTLDAAGLALFAVAGAVKALEFRVHPFIATLMGAVTGCGGGVVRDVLLARIPVVLVTDIYASAALLGAVVVVSCRRLGCSPIVAAVLGGVACFALRMAAVRFGWQLPKIAAGA</sequence>
<keyword evidence="6 8" id="KW-0472">Membrane</keyword>
<dbReference type="Proteomes" id="UP000494322">
    <property type="component" value="Unassembled WGS sequence"/>
</dbReference>
<dbReference type="AlphaFoldDB" id="A0A6J5JK34"/>
<keyword evidence="3" id="KW-1003">Cell membrane</keyword>
<feature type="transmembrane region" description="Helical" evidence="8">
    <location>
        <begin position="68"/>
        <end position="89"/>
    </location>
</feature>
<feature type="domain" description="Glycine transporter" evidence="9">
    <location>
        <begin position="131"/>
        <end position="204"/>
    </location>
</feature>
<dbReference type="InterPro" id="IPR005115">
    <property type="entry name" value="Gly_transporter"/>
</dbReference>
<evidence type="ECO:0000313" key="11">
    <source>
        <dbReference type="Proteomes" id="UP000494322"/>
    </source>
</evidence>
<gene>
    <name evidence="10" type="ORF">BCO9919_05171</name>
</gene>
<evidence type="ECO:0000259" key="9">
    <source>
        <dbReference type="Pfam" id="PF03458"/>
    </source>
</evidence>
<feature type="domain" description="Glycine transporter" evidence="9">
    <location>
        <begin position="44"/>
        <end position="118"/>
    </location>
</feature>
<comment type="similarity">
    <text evidence="2">Belongs to the UPF0126 family.</text>
</comment>
<feature type="transmembrane region" description="Helical" evidence="8">
    <location>
        <begin position="101"/>
        <end position="118"/>
    </location>
</feature>
<feature type="transmembrane region" description="Helical" evidence="8">
    <location>
        <begin position="208"/>
        <end position="228"/>
    </location>
</feature>